<dbReference type="Proteomes" id="UP001152888">
    <property type="component" value="Unassembled WGS sequence"/>
</dbReference>
<gene>
    <name evidence="1" type="ORF">ACAOBT_LOCUS26954</name>
</gene>
<proteinExistence type="predicted"/>
<protein>
    <submittedName>
        <fullName evidence="1">Uncharacterized protein</fullName>
    </submittedName>
</protein>
<name>A0A9P0LT87_ACAOB</name>
<organism evidence="1 2">
    <name type="scientific">Acanthoscelides obtectus</name>
    <name type="common">Bean weevil</name>
    <name type="synonym">Bruchus obtectus</name>
    <dbReference type="NCBI Taxonomy" id="200917"/>
    <lineage>
        <taxon>Eukaryota</taxon>
        <taxon>Metazoa</taxon>
        <taxon>Ecdysozoa</taxon>
        <taxon>Arthropoda</taxon>
        <taxon>Hexapoda</taxon>
        <taxon>Insecta</taxon>
        <taxon>Pterygota</taxon>
        <taxon>Neoptera</taxon>
        <taxon>Endopterygota</taxon>
        <taxon>Coleoptera</taxon>
        <taxon>Polyphaga</taxon>
        <taxon>Cucujiformia</taxon>
        <taxon>Chrysomeloidea</taxon>
        <taxon>Chrysomelidae</taxon>
        <taxon>Bruchinae</taxon>
        <taxon>Bruchini</taxon>
        <taxon>Acanthoscelides</taxon>
    </lineage>
</organism>
<dbReference type="EMBL" id="CAKOFQ010007508">
    <property type="protein sequence ID" value="CAH2002735.1"/>
    <property type="molecule type" value="Genomic_DNA"/>
</dbReference>
<sequence length="32" mass="4119">MEFPSLSWQPRWKTYRYNSSSQQWIFFFQLQT</sequence>
<accession>A0A9P0LT87</accession>
<dbReference type="AlphaFoldDB" id="A0A9P0LT87"/>
<comment type="caution">
    <text evidence="1">The sequence shown here is derived from an EMBL/GenBank/DDBJ whole genome shotgun (WGS) entry which is preliminary data.</text>
</comment>
<reference evidence="1" key="1">
    <citation type="submission" date="2022-03" db="EMBL/GenBank/DDBJ databases">
        <authorList>
            <person name="Sayadi A."/>
        </authorList>
    </citation>
    <scope>NUCLEOTIDE SEQUENCE</scope>
</reference>
<keyword evidence="2" id="KW-1185">Reference proteome</keyword>
<evidence type="ECO:0000313" key="1">
    <source>
        <dbReference type="EMBL" id="CAH2002735.1"/>
    </source>
</evidence>
<evidence type="ECO:0000313" key="2">
    <source>
        <dbReference type="Proteomes" id="UP001152888"/>
    </source>
</evidence>